<dbReference type="CDD" id="cd04301">
    <property type="entry name" value="NAT_SF"/>
    <property type="match status" value="1"/>
</dbReference>
<gene>
    <name evidence="2" type="ORF">PBV87_02500</name>
</gene>
<dbReference type="InterPro" id="IPR000182">
    <property type="entry name" value="GNAT_dom"/>
</dbReference>
<keyword evidence="3" id="KW-1185">Reference proteome</keyword>
<dbReference type="EC" id="2.3.1.-" evidence="2"/>
<protein>
    <submittedName>
        <fullName evidence="2">GNAT family N-acetyltransferase</fullName>
        <ecNumber evidence="2">2.3.1.-</ecNumber>
    </submittedName>
</protein>
<dbReference type="Gene3D" id="3.40.630.30">
    <property type="match status" value="1"/>
</dbReference>
<evidence type="ECO:0000313" key="3">
    <source>
        <dbReference type="Proteomes" id="UP001169242"/>
    </source>
</evidence>
<keyword evidence="2" id="KW-0012">Acyltransferase</keyword>
<sequence length="375" mass="42655">MINYTIGTSSEYADLLDFGNYVFKIDFKELLPKLYDGREDLAPYHFIAKENDRIKAMVGCFPLTLQTGDHLLKGMGIGTVSVHPYSRGQGHMKQLMKNAMSFIETEQADFAILSGQRQRYEYFGFTPTGSLIHLVVDKVNLKHKGITHSTTDTLKSFDTLSQDDLQQISNWHHAKPLHSIRPLKNFVTICKSWEAKPYALYNDGILKGYMILAGSNILDFYIEDTSLLGSFLSLILNKLDLDGVNLSIGLHDQENLKYLMSFAENYRMATATQLKIVNYQNFIQAFLELKASYEPLEKGKLILEIKDQVILSIEVSDTIQVSPTTHTPDISLSHLEATHFICDPVSFIPQELRSFSHLIHSWFPLPFSYCHTDNV</sequence>
<dbReference type="PROSITE" id="PS51186">
    <property type="entry name" value="GNAT"/>
    <property type="match status" value="1"/>
</dbReference>
<accession>A0AA42DK78</accession>
<proteinExistence type="predicted"/>
<reference evidence="2" key="1">
    <citation type="journal article" date="2023" name="Int. J. Syst. Evol. Microbiol.">
        <title>&lt;i&gt;Holtiella tumoricola&lt;/i&gt; gen. nov. sp. nov., isolated from a human clinical sample.</title>
        <authorList>
            <person name="Allen-Vercoe E."/>
            <person name="Daigneault M.C."/>
            <person name="Vancuren S.J."/>
            <person name="Cochrane K."/>
            <person name="O'Neal L.L."/>
            <person name="Sankaranarayanan K."/>
            <person name="Lawson P.A."/>
        </authorList>
    </citation>
    <scope>NUCLEOTIDE SEQUENCE</scope>
    <source>
        <strain evidence="2">CC70A</strain>
    </source>
</reference>
<dbReference type="RefSeq" id="WP_271011026.1">
    <property type="nucleotide sequence ID" value="NZ_JAQIFT010000012.1"/>
</dbReference>
<feature type="domain" description="N-acetyltransferase" evidence="1">
    <location>
        <begin position="2"/>
        <end position="146"/>
    </location>
</feature>
<dbReference type="EMBL" id="JAQIFT010000012">
    <property type="protein sequence ID" value="MDA3730375.1"/>
    <property type="molecule type" value="Genomic_DNA"/>
</dbReference>
<dbReference type="GO" id="GO:0016747">
    <property type="term" value="F:acyltransferase activity, transferring groups other than amino-acyl groups"/>
    <property type="evidence" value="ECO:0007669"/>
    <property type="project" value="InterPro"/>
</dbReference>
<comment type="caution">
    <text evidence="2">The sequence shown here is derived from an EMBL/GenBank/DDBJ whole genome shotgun (WGS) entry which is preliminary data.</text>
</comment>
<keyword evidence="2" id="KW-0808">Transferase</keyword>
<dbReference type="Proteomes" id="UP001169242">
    <property type="component" value="Unassembled WGS sequence"/>
</dbReference>
<evidence type="ECO:0000313" key="2">
    <source>
        <dbReference type="EMBL" id="MDA3730375.1"/>
    </source>
</evidence>
<organism evidence="2 3">
    <name type="scientific">Holtiella tumoricola</name>
    <dbReference type="NCBI Taxonomy" id="3018743"/>
    <lineage>
        <taxon>Bacteria</taxon>
        <taxon>Bacillati</taxon>
        <taxon>Bacillota</taxon>
        <taxon>Clostridia</taxon>
        <taxon>Lachnospirales</taxon>
        <taxon>Cellulosilyticaceae</taxon>
        <taxon>Holtiella</taxon>
    </lineage>
</organism>
<evidence type="ECO:0000259" key="1">
    <source>
        <dbReference type="PROSITE" id="PS51186"/>
    </source>
</evidence>
<dbReference type="SUPFAM" id="SSF55729">
    <property type="entry name" value="Acyl-CoA N-acyltransferases (Nat)"/>
    <property type="match status" value="1"/>
</dbReference>
<dbReference type="Pfam" id="PF13527">
    <property type="entry name" value="Acetyltransf_9"/>
    <property type="match status" value="1"/>
</dbReference>
<name>A0AA42DK78_9FIRM</name>
<dbReference type="AlphaFoldDB" id="A0AA42DK78"/>
<dbReference type="InterPro" id="IPR016181">
    <property type="entry name" value="Acyl_CoA_acyltransferase"/>
</dbReference>